<feature type="compositionally biased region" description="Acidic residues" evidence="7">
    <location>
        <begin position="228"/>
        <end position="252"/>
    </location>
</feature>
<keyword evidence="3 6" id="KW-0378">Hydrolase</keyword>
<evidence type="ECO:0000259" key="8">
    <source>
        <dbReference type="Pfam" id="PF00326"/>
    </source>
</evidence>
<dbReference type="Proteomes" id="UP001431209">
    <property type="component" value="Unassembled WGS sequence"/>
</dbReference>
<evidence type="ECO:0000259" key="9">
    <source>
        <dbReference type="Pfam" id="PF02897"/>
    </source>
</evidence>
<feature type="domain" description="Peptidase S9A N-terminal" evidence="9">
    <location>
        <begin position="16"/>
        <end position="224"/>
    </location>
</feature>
<keyword evidence="11" id="KW-1185">Reference proteome</keyword>
<dbReference type="InterPro" id="IPR029058">
    <property type="entry name" value="AB_hydrolase_fold"/>
</dbReference>
<dbReference type="GO" id="GO:0004252">
    <property type="term" value="F:serine-type endopeptidase activity"/>
    <property type="evidence" value="ECO:0007669"/>
    <property type="project" value="UniProtKB-UniRule"/>
</dbReference>
<keyword evidence="2 6" id="KW-0645">Protease</keyword>
<feature type="domain" description="Peptidase S9 prolyl oligopeptidase catalytic" evidence="8">
    <location>
        <begin position="529"/>
        <end position="752"/>
    </location>
</feature>
<dbReference type="SUPFAM" id="SSF53474">
    <property type="entry name" value="alpha/beta-Hydrolases"/>
    <property type="match status" value="1"/>
</dbReference>
<dbReference type="SUPFAM" id="SSF50993">
    <property type="entry name" value="Peptidase/esterase 'gauge' domain"/>
    <property type="match status" value="1"/>
</dbReference>
<sequence length="758" mass="88103">MSITSKIPLRMASQKPKAQRIPKKIVIHGDETIDHYHHLRKLNKNTKKYLKQEAEYTKQMTKHTTDLQETLFKEMKSRIKEEDISVPNQYLDYLYYIRTEVDEQYGIHCRKLASDPNAPEEVLLDLNALAKQLDSDYIYLESIKVSPNQKLLAYTIDLEGDEINTLYFKDLTTGETLHDETVREVGDSLEWANDSKTVYYTILDNSERPYKVMRHMIGHSNEQYQNEHDEEQDQDEWEDESQDEDEQDDDQPDLPNNHGMTIYKDADQKFHVSISKSLSDKYIFIESDSSVTSEMYFIDADEPNDPQKTPNLNLILQRRENVEYGVVHWKDYFYIRENSKDAINFRLIRIPIGSISKFNSGDDRHVQIVLEHNSELYIDYMCAFENYLTVFTRQDGLSKLMIFEHGRFDVEPHFVSFPDETYEMNLSDNEVQNTNFVRLSYSSFNTPDVIYDYDMKNQKLIKLKELCVVGGYDPLLYETKRIFVKSRDLHTNISVSMVYKKEINLSLQDPHPLLLYGYGAYGSCTDPVFNSNLFSLLDRGVIFCIAHVRGGGENGKAFYNYGKLKYKKNSFFDFIDCAEHLIKEKITSSDLLCISGASAGGLLVGACVNMRPELFKAAMLKVPFVDVLYTMIDPNLPLVVTEYDEWMNPLQDEESYHYISSYSPYNNIDNVFNVNKPYPALLVTGGLNDPRVSFAEPTRYVAKMRWFYEDVKKGKNTNTILFQMNMNEGHGGKSGRFDRLRDTAFNYAFVIDQIVPNK</sequence>
<protein>
    <recommendedName>
        <fullName evidence="6">Prolyl endopeptidase</fullName>
        <ecNumber evidence="6">3.4.21.-</ecNumber>
    </recommendedName>
</protein>
<dbReference type="InterPro" id="IPR051543">
    <property type="entry name" value="Serine_Peptidase_S9A"/>
</dbReference>
<evidence type="ECO:0000256" key="6">
    <source>
        <dbReference type="RuleBase" id="RU368024"/>
    </source>
</evidence>
<comment type="caution">
    <text evidence="10">The sequence shown here is derived from an EMBL/GenBank/DDBJ whole genome shotgun (WGS) entry which is preliminary data.</text>
</comment>
<evidence type="ECO:0000256" key="3">
    <source>
        <dbReference type="ARBA" id="ARBA00022801"/>
    </source>
</evidence>
<dbReference type="PANTHER" id="PTHR11757:SF19">
    <property type="entry name" value="PROLYL ENDOPEPTIDASE-LIKE"/>
    <property type="match status" value="1"/>
</dbReference>
<keyword evidence="4 6" id="KW-0720">Serine protease</keyword>
<dbReference type="EC" id="3.4.21.-" evidence="6"/>
<dbReference type="Pfam" id="PF00326">
    <property type="entry name" value="Peptidase_S9"/>
    <property type="match status" value="1"/>
</dbReference>
<reference evidence="10 11" key="1">
    <citation type="submission" date="2024-03" db="EMBL/GenBank/DDBJ databases">
        <title>The Acrasis kona genome and developmental transcriptomes reveal deep origins of eukaryotic multicellular pathways.</title>
        <authorList>
            <person name="Sheikh S."/>
            <person name="Fu C.-J."/>
            <person name="Brown M.W."/>
            <person name="Baldauf S.L."/>
        </authorList>
    </citation>
    <scope>NUCLEOTIDE SEQUENCE [LARGE SCALE GENOMIC DNA]</scope>
    <source>
        <strain evidence="10 11">ATCC MYA-3509</strain>
    </source>
</reference>
<feature type="region of interest" description="Disordered" evidence="7">
    <location>
        <begin position="222"/>
        <end position="262"/>
    </location>
</feature>
<proteinExistence type="inferred from homology"/>
<dbReference type="InterPro" id="IPR023302">
    <property type="entry name" value="Pept_S9A_N"/>
</dbReference>
<comment type="similarity">
    <text evidence="1 6">Belongs to the peptidase S9A family.</text>
</comment>
<dbReference type="GO" id="GO:0006508">
    <property type="term" value="P:proteolysis"/>
    <property type="evidence" value="ECO:0007669"/>
    <property type="project" value="UniProtKB-KW"/>
</dbReference>
<dbReference type="AlphaFoldDB" id="A0AAW2Z4Y7"/>
<dbReference type="PANTHER" id="PTHR11757">
    <property type="entry name" value="PROTEASE FAMILY S9A OLIGOPEPTIDASE"/>
    <property type="match status" value="1"/>
</dbReference>
<evidence type="ECO:0000313" key="11">
    <source>
        <dbReference type="Proteomes" id="UP001431209"/>
    </source>
</evidence>
<evidence type="ECO:0000313" key="10">
    <source>
        <dbReference type="EMBL" id="KAL0484384.1"/>
    </source>
</evidence>
<evidence type="ECO:0000256" key="2">
    <source>
        <dbReference type="ARBA" id="ARBA00022670"/>
    </source>
</evidence>
<dbReference type="EMBL" id="JAOPGA020001037">
    <property type="protein sequence ID" value="KAL0484384.1"/>
    <property type="molecule type" value="Genomic_DNA"/>
</dbReference>
<dbReference type="InterPro" id="IPR001375">
    <property type="entry name" value="Peptidase_S9_cat"/>
</dbReference>
<dbReference type="Gene3D" id="2.130.10.120">
    <property type="entry name" value="Prolyl oligopeptidase, N-terminal domain"/>
    <property type="match status" value="2"/>
</dbReference>
<evidence type="ECO:0000256" key="1">
    <source>
        <dbReference type="ARBA" id="ARBA00005228"/>
    </source>
</evidence>
<evidence type="ECO:0000256" key="5">
    <source>
        <dbReference type="ARBA" id="ARBA00045448"/>
    </source>
</evidence>
<dbReference type="InterPro" id="IPR002470">
    <property type="entry name" value="Peptidase_S9A"/>
</dbReference>
<comment type="function">
    <text evidence="5">Serine peptidase whose precise substrate specificity remains unclear. Does not cleave peptides after a arginine or lysine residue. Regulates trans-Golgi network morphology and sorting by regulating the membrane binding of the AP-1 complex. May play a role in the regulation of synaptic vesicle exocytosis.</text>
</comment>
<dbReference type="Gene3D" id="3.40.50.1820">
    <property type="entry name" value="alpha/beta hydrolase"/>
    <property type="match status" value="2"/>
</dbReference>
<name>A0AAW2Z4Y7_9EUKA</name>
<organism evidence="10 11">
    <name type="scientific">Acrasis kona</name>
    <dbReference type="NCBI Taxonomy" id="1008807"/>
    <lineage>
        <taxon>Eukaryota</taxon>
        <taxon>Discoba</taxon>
        <taxon>Heterolobosea</taxon>
        <taxon>Tetramitia</taxon>
        <taxon>Eutetramitia</taxon>
        <taxon>Acrasidae</taxon>
        <taxon>Acrasis</taxon>
    </lineage>
</organism>
<feature type="domain" description="Peptidase S9A N-terminal" evidence="9">
    <location>
        <begin position="261"/>
        <end position="463"/>
    </location>
</feature>
<accession>A0AAW2Z4Y7</accession>
<evidence type="ECO:0000256" key="4">
    <source>
        <dbReference type="ARBA" id="ARBA00022825"/>
    </source>
</evidence>
<evidence type="ECO:0000256" key="7">
    <source>
        <dbReference type="SAM" id="MobiDB-lite"/>
    </source>
</evidence>
<gene>
    <name evidence="10" type="ORF">AKO1_005062</name>
</gene>
<dbReference type="PRINTS" id="PR00862">
    <property type="entry name" value="PROLIGOPTASE"/>
</dbReference>
<dbReference type="Pfam" id="PF02897">
    <property type="entry name" value="Peptidase_S9_N"/>
    <property type="match status" value="2"/>
</dbReference>